<evidence type="ECO:0000313" key="3">
    <source>
        <dbReference type="EMBL" id="GEP00107.1"/>
    </source>
</evidence>
<keyword evidence="4" id="KW-1185">Reference proteome</keyword>
<name>A0A512IQW2_9HYPH</name>
<dbReference type="Pfam" id="PF01541">
    <property type="entry name" value="GIY-YIG"/>
    <property type="match status" value="1"/>
</dbReference>
<dbReference type="AlphaFoldDB" id="A0A512IQW2"/>
<comment type="caution">
    <text evidence="3">The sequence shown here is derived from an EMBL/GenBank/DDBJ whole genome shotgun (WGS) entry which is preliminary data.</text>
</comment>
<feature type="domain" description="GIY-YIG" evidence="2">
    <location>
        <begin position="1"/>
        <end position="50"/>
    </location>
</feature>
<dbReference type="EMBL" id="BJZT01000027">
    <property type="protein sequence ID" value="GEP00107.1"/>
    <property type="molecule type" value="Genomic_DNA"/>
</dbReference>
<gene>
    <name evidence="3" type="ORF">MHA02_24940</name>
</gene>
<dbReference type="Proteomes" id="UP000321258">
    <property type="component" value="Unassembled WGS sequence"/>
</dbReference>
<dbReference type="Gene3D" id="3.40.1440.10">
    <property type="entry name" value="GIY-YIG endonuclease"/>
    <property type="match status" value="1"/>
</dbReference>
<evidence type="ECO:0000259" key="2">
    <source>
        <dbReference type="PROSITE" id="PS50164"/>
    </source>
</evidence>
<dbReference type="InterPro" id="IPR035901">
    <property type="entry name" value="GIY-YIG_endonuc_sf"/>
</dbReference>
<evidence type="ECO:0000313" key="4">
    <source>
        <dbReference type="Proteomes" id="UP000321258"/>
    </source>
</evidence>
<proteinExistence type="predicted"/>
<dbReference type="PROSITE" id="PS50164">
    <property type="entry name" value="GIY_YIG"/>
    <property type="match status" value="1"/>
</dbReference>
<organism evidence="3 4">
    <name type="scientific">Methylobacterium haplocladii</name>
    <dbReference type="NCBI Taxonomy" id="1176176"/>
    <lineage>
        <taxon>Bacteria</taxon>
        <taxon>Pseudomonadati</taxon>
        <taxon>Pseudomonadota</taxon>
        <taxon>Alphaproteobacteria</taxon>
        <taxon>Hyphomicrobiales</taxon>
        <taxon>Methylobacteriaceae</taxon>
        <taxon>Methylobacterium</taxon>
    </lineage>
</organism>
<sequence>MSQHRDGTYPGYTSRRRPVTLVWAEQCERITDAIAYERRLKGWSRAEQEALIRGDWDGLRDAAKQPTSRERSHPTPSS</sequence>
<evidence type="ECO:0000256" key="1">
    <source>
        <dbReference type="SAM" id="MobiDB-lite"/>
    </source>
</evidence>
<dbReference type="RefSeq" id="WP_306424471.1">
    <property type="nucleotide sequence ID" value="NZ_BJZT01000027.1"/>
</dbReference>
<protein>
    <recommendedName>
        <fullName evidence="2">GIY-YIG domain-containing protein</fullName>
    </recommendedName>
</protein>
<dbReference type="InterPro" id="IPR000305">
    <property type="entry name" value="GIY-YIG_endonuc"/>
</dbReference>
<reference evidence="3 4" key="1">
    <citation type="submission" date="2019-07" db="EMBL/GenBank/DDBJ databases">
        <title>Whole genome shotgun sequence of Methylobacterium haplocladii NBRC 107714.</title>
        <authorList>
            <person name="Hosoyama A."/>
            <person name="Uohara A."/>
            <person name="Ohji S."/>
            <person name="Ichikawa N."/>
        </authorList>
    </citation>
    <scope>NUCLEOTIDE SEQUENCE [LARGE SCALE GENOMIC DNA]</scope>
    <source>
        <strain evidence="3 4">NBRC 107714</strain>
    </source>
</reference>
<feature type="region of interest" description="Disordered" evidence="1">
    <location>
        <begin position="54"/>
        <end position="78"/>
    </location>
</feature>
<accession>A0A512IQW2</accession>